<dbReference type="PANTHER" id="PTHR36115">
    <property type="entry name" value="PROLINE-RICH ANTIGEN HOMOLOG-RELATED"/>
    <property type="match status" value="1"/>
</dbReference>
<organism evidence="8">
    <name type="scientific">mine drainage metagenome</name>
    <dbReference type="NCBI Taxonomy" id="410659"/>
    <lineage>
        <taxon>unclassified sequences</taxon>
        <taxon>metagenomes</taxon>
        <taxon>ecological metagenomes</taxon>
    </lineage>
</organism>
<dbReference type="GO" id="GO:0005886">
    <property type="term" value="C:plasma membrane"/>
    <property type="evidence" value="ECO:0007669"/>
    <property type="project" value="UniProtKB-SubCell"/>
</dbReference>
<keyword evidence="3 6" id="KW-0812">Transmembrane</keyword>
<keyword evidence="5 6" id="KW-0472">Membrane</keyword>
<proteinExistence type="predicted"/>
<comment type="subcellular location">
    <subcellularLocation>
        <location evidence="1">Cell membrane</location>
        <topology evidence="1">Multi-pass membrane protein</topology>
    </subcellularLocation>
</comment>
<evidence type="ECO:0000256" key="6">
    <source>
        <dbReference type="SAM" id="Phobius"/>
    </source>
</evidence>
<keyword evidence="2" id="KW-1003">Cell membrane</keyword>
<comment type="caution">
    <text evidence="8">The sequence shown here is derived from an EMBL/GenBank/DDBJ whole genome shotgun (WGS) entry which is preliminary data.</text>
</comment>
<accession>T1CCY9</accession>
<name>T1CCY9_9ZZZZ</name>
<sequence length="111" mass="11997">MFWSSPVSPPVSIPLAAGAHLSALLSLTPAAYFVGFWGAVGRSPGMWLVGIRVVRAEDGGRLGFRRSLLRAAGYLLDLASCFLGFGWAAVDAHRQGWHDKIAGSYVVRRLR</sequence>
<evidence type="ECO:0000256" key="5">
    <source>
        <dbReference type="ARBA" id="ARBA00023136"/>
    </source>
</evidence>
<dbReference type="AlphaFoldDB" id="T1CCY9"/>
<feature type="transmembrane region" description="Helical" evidence="6">
    <location>
        <begin position="20"/>
        <end position="40"/>
    </location>
</feature>
<dbReference type="InterPro" id="IPR010432">
    <property type="entry name" value="RDD"/>
</dbReference>
<keyword evidence="4 6" id="KW-1133">Transmembrane helix</keyword>
<evidence type="ECO:0000256" key="2">
    <source>
        <dbReference type="ARBA" id="ARBA00022475"/>
    </source>
</evidence>
<evidence type="ECO:0000313" key="8">
    <source>
        <dbReference type="EMBL" id="EQD80242.1"/>
    </source>
</evidence>
<gene>
    <name evidence="8" type="ORF">B1A_01094</name>
</gene>
<evidence type="ECO:0000256" key="3">
    <source>
        <dbReference type="ARBA" id="ARBA00022692"/>
    </source>
</evidence>
<dbReference type="PANTHER" id="PTHR36115:SF4">
    <property type="entry name" value="MEMBRANE PROTEIN"/>
    <property type="match status" value="1"/>
</dbReference>
<dbReference type="InterPro" id="IPR051791">
    <property type="entry name" value="Pra-immunoreactive"/>
</dbReference>
<dbReference type="Pfam" id="PF06271">
    <property type="entry name" value="RDD"/>
    <property type="match status" value="1"/>
</dbReference>
<protein>
    <submittedName>
        <fullName evidence="8">Membrane protein containing RDD domain protein</fullName>
    </submittedName>
</protein>
<evidence type="ECO:0000256" key="4">
    <source>
        <dbReference type="ARBA" id="ARBA00022989"/>
    </source>
</evidence>
<reference evidence="8" key="1">
    <citation type="submission" date="2013-08" db="EMBL/GenBank/DDBJ databases">
        <authorList>
            <person name="Mendez C."/>
            <person name="Richter M."/>
            <person name="Ferrer M."/>
            <person name="Sanchez J."/>
        </authorList>
    </citation>
    <scope>NUCLEOTIDE SEQUENCE</scope>
</reference>
<evidence type="ECO:0000256" key="1">
    <source>
        <dbReference type="ARBA" id="ARBA00004651"/>
    </source>
</evidence>
<feature type="domain" description="RDD" evidence="7">
    <location>
        <begin position="16"/>
        <end position="103"/>
    </location>
</feature>
<reference evidence="8" key="2">
    <citation type="journal article" date="2014" name="ISME J.">
        <title>Microbial stratification in low pH oxic and suboxic macroscopic growths along an acid mine drainage.</title>
        <authorList>
            <person name="Mendez-Garcia C."/>
            <person name="Mesa V."/>
            <person name="Sprenger R.R."/>
            <person name="Richter M."/>
            <person name="Diez M.S."/>
            <person name="Solano J."/>
            <person name="Bargiela R."/>
            <person name="Golyshina O.V."/>
            <person name="Manteca A."/>
            <person name="Ramos J.L."/>
            <person name="Gallego J.R."/>
            <person name="Llorente I."/>
            <person name="Martins Dos Santos V.A."/>
            <person name="Jensen O.N."/>
            <person name="Pelaez A.I."/>
            <person name="Sanchez J."/>
            <person name="Ferrer M."/>
        </authorList>
    </citation>
    <scope>NUCLEOTIDE SEQUENCE</scope>
</reference>
<feature type="transmembrane region" description="Helical" evidence="6">
    <location>
        <begin position="71"/>
        <end position="90"/>
    </location>
</feature>
<evidence type="ECO:0000259" key="7">
    <source>
        <dbReference type="Pfam" id="PF06271"/>
    </source>
</evidence>
<dbReference type="EMBL" id="AUZX01000829">
    <property type="protein sequence ID" value="EQD80242.1"/>
    <property type="molecule type" value="Genomic_DNA"/>
</dbReference>